<reference evidence="2 3" key="3">
    <citation type="journal article" date="2020" name="BMC Genomics">
        <title>Intraspecific diversification of the crop wild relative Brassica cretica Lam. using demographic model selection.</title>
        <authorList>
            <person name="Kioukis A."/>
            <person name="Michalopoulou V.A."/>
            <person name="Briers L."/>
            <person name="Pirintsos S."/>
            <person name="Studholme D.J."/>
            <person name="Pavlidis P."/>
            <person name="Sarris P.F."/>
        </authorList>
    </citation>
    <scope>NUCLEOTIDE SEQUENCE [LARGE SCALE GENOMIC DNA]</scope>
    <source>
        <strain evidence="3">cv. PFS-1207/04</strain>
        <strain evidence="2">PFS-1207/04</strain>
    </source>
</reference>
<proteinExistence type="predicted"/>
<organism evidence="1">
    <name type="scientific">Brassica cretica</name>
    <name type="common">Mustard</name>
    <dbReference type="NCBI Taxonomy" id="69181"/>
    <lineage>
        <taxon>Eukaryota</taxon>
        <taxon>Viridiplantae</taxon>
        <taxon>Streptophyta</taxon>
        <taxon>Embryophyta</taxon>
        <taxon>Tracheophyta</taxon>
        <taxon>Spermatophyta</taxon>
        <taxon>Magnoliopsida</taxon>
        <taxon>eudicotyledons</taxon>
        <taxon>Gunneridae</taxon>
        <taxon>Pentapetalae</taxon>
        <taxon>rosids</taxon>
        <taxon>malvids</taxon>
        <taxon>Brassicales</taxon>
        <taxon>Brassicaceae</taxon>
        <taxon>Brassiceae</taxon>
        <taxon>Brassica</taxon>
    </lineage>
</organism>
<comment type="caution">
    <text evidence="1">The sequence shown here is derived from an EMBL/GenBank/DDBJ whole genome shotgun (WGS) entry which is preliminary data.</text>
</comment>
<dbReference type="Proteomes" id="UP000266723">
    <property type="component" value="Unassembled WGS sequence"/>
</dbReference>
<evidence type="ECO:0000313" key="2">
    <source>
        <dbReference type="EMBL" id="KAF3546982.1"/>
    </source>
</evidence>
<dbReference type="EMBL" id="QGKV02000832">
    <property type="protein sequence ID" value="KAF3546982.1"/>
    <property type="molecule type" value="Genomic_DNA"/>
</dbReference>
<keyword evidence="3" id="KW-1185">Reference proteome</keyword>
<evidence type="ECO:0000313" key="3">
    <source>
        <dbReference type="Proteomes" id="UP000266723"/>
    </source>
</evidence>
<reference evidence="2" key="2">
    <citation type="submission" date="2019-12" db="EMBL/GenBank/DDBJ databases">
        <authorList>
            <person name="Studholme D.J."/>
            <person name="Sarris P."/>
        </authorList>
    </citation>
    <scope>NUCLEOTIDE SEQUENCE</scope>
    <source>
        <strain evidence="2">PFS-1207/04</strain>
        <tissue evidence="2">Leaf</tissue>
    </source>
</reference>
<dbReference type="AlphaFoldDB" id="A0A8S9M313"/>
<reference evidence="1" key="1">
    <citation type="submission" date="2019-12" db="EMBL/GenBank/DDBJ databases">
        <title>Genome sequencing and annotation of Brassica cretica.</title>
        <authorList>
            <person name="Studholme D.J."/>
            <person name="Sarris P.F."/>
        </authorList>
    </citation>
    <scope>NUCLEOTIDE SEQUENCE</scope>
    <source>
        <strain evidence="1">PFS-102/07</strain>
        <tissue evidence="1">Leaf</tissue>
    </source>
</reference>
<gene>
    <name evidence="2" type="ORF">DY000_02001916</name>
    <name evidence="1" type="ORF">F2Q70_00008422</name>
</gene>
<name>A0A8S9M313_BRACR</name>
<protein>
    <submittedName>
        <fullName evidence="1">Uncharacterized protein</fullName>
    </submittedName>
</protein>
<accession>A0A8S9M313</accession>
<sequence length="53" mass="5774">MTPSTKLSLRARGYNTPRLRPCVGTSTKLTLPVRAGRRTRVIQAASELFVASS</sequence>
<evidence type="ECO:0000313" key="1">
    <source>
        <dbReference type="EMBL" id="KAF2612378.1"/>
    </source>
</evidence>
<dbReference type="EMBL" id="QGKY02000089">
    <property type="protein sequence ID" value="KAF2612378.1"/>
    <property type="molecule type" value="Genomic_DNA"/>
</dbReference>